<gene>
    <name evidence="1" type="ordered locus">Sked_16490</name>
</gene>
<dbReference type="HOGENOM" id="CLU_098667_1_0_11"/>
<dbReference type="Proteomes" id="UP000000322">
    <property type="component" value="Chromosome"/>
</dbReference>
<evidence type="ECO:0000313" key="1">
    <source>
        <dbReference type="EMBL" id="ACZ21584.1"/>
    </source>
</evidence>
<dbReference type="OrthoDB" id="12078at2"/>
<dbReference type="AlphaFoldDB" id="D1BGK7"/>
<organism evidence="1 2">
    <name type="scientific">Sanguibacter keddieii (strain ATCC 51767 / DSM 10542 / NCFB 3025 / ST-74)</name>
    <dbReference type="NCBI Taxonomy" id="446469"/>
    <lineage>
        <taxon>Bacteria</taxon>
        <taxon>Bacillati</taxon>
        <taxon>Actinomycetota</taxon>
        <taxon>Actinomycetes</taxon>
        <taxon>Micrococcales</taxon>
        <taxon>Sanguibacteraceae</taxon>
        <taxon>Sanguibacter</taxon>
    </lineage>
</organism>
<evidence type="ECO:0008006" key="3">
    <source>
        <dbReference type="Google" id="ProtNLM"/>
    </source>
</evidence>
<dbReference type="KEGG" id="ske:Sked_16490"/>
<dbReference type="EMBL" id="CP001819">
    <property type="protein sequence ID" value="ACZ21584.1"/>
    <property type="molecule type" value="Genomic_DNA"/>
</dbReference>
<keyword evidence="2" id="KW-1185">Reference proteome</keyword>
<dbReference type="eggNOG" id="COG0177">
    <property type="taxonomic scope" value="Bacteria"/>
</dbReference>
<sequence length="204" mass="22323">MTLSGDGARLLEFLDTNGIDGGQETTRGWDHVGAVIVDAVLQRQRKYTAVVLPRVIRLKNAWPDASTTTGMRRRIESGALSETIAWRESSRLAQISELTTVFELAEIETVDDLRGRLTAPESRAALRTQLRTVKYVGPKTVDYLDILVGLPSGVAIDSRIRKVMSAAGIADDSYAHLAALIREVASEKGWRAGDLDAAIWAFES</sequence>
<evidence type="ECO:0000313" key="2">
    <source>
        <dbReference type="Proteomes" id="UP000000322"/>
    </source>
</evidence>
<name>D1BGK7_SANKS</name>
<dbReference type="RefSeq" id="WP_012866653.1">
    <property type="nucleotide sequence ID" value="NC_013521.1"/>
</dbReference>
<protein>
    <recommendedName>
        <fullName evidence="3">DNA-3-methyladenine glycosylase 2 family protein</fullName>
    </recommendedName>
</protein>
<dbReference type="STRING" id="446469.Sked_16490"/>
<proteinExistence type="predicted"/>
<reference evidence="1 2" key="1">
    <citation type="journal article" date="2009" name="Stand. Genomic Sci.">
        <title>Complete genome sequence of Sanguibacter keddieii type strain (ST-74).</title>
        <authorList>
            <person name="Ivanova N."/>
            <person name="Sikorski J."/>
            <person name="Sims D."/>
            <person name="Brettin T."/>
            <person name="Detter J.C."/>
            <person name="Han C."/>
            <person name="Lapidus A."/>
            <person name="Copeland A."/>
            <person name="Glavina Del Rio T."/>
            <person name="Nolan M."/>
            <person name="Chen F."/>
            <person name="Lucas S."/>
            <person name="Tice H."/>
            <person name="Cheng J.F."/>
            <person name="Bruce D."/>
            <person name="Goodwin L."/>
            <person name="Pitluck S."/>
            <person name="Pati A."/>
            <person name="Mavromatis K."/>
            <person name="Chen A."/>
            <person name="Palaniappan K."/>
            <person name="D'haeseleer P."/>
            <person name="Chain P."/>
            <person name="Bristow J."/>
            <person name="Eisen J.A."/>
            <person name="Markowitz V."/>
            <person name="Hugenholtz P."/>
            <person name="Goker M."/>
            <person name="Pukall R."/>
            <person name="Klenk H.P."/>
            <person name="Kyrpides N.C."/>
        </authorList>
    </citation>
    <scope>NUCLEOTIDE SEQUENCE [LARGE SCALE GENOMIC DNA]</scope>
    <source>
        <strain evidence="2">ATCC 51767 / DSM 10542 / NCFB 3025 / ST-74</strain>
    </source>
</reference>
<accession>D1BGK7</accession>